<evidence type="ECO:0000313" key="3">
    <source>
        <dbReference type="Proteomes" id="UP000283509"/>
    </source>
</evidence>
<reference evidence="2 3" key="1">
    <citation type="submission" date="2018-04" db="EMBL/GenBank/DDBJ databases">
        <authorList>
            <person name="Zhang X."/>
            <person name="Yuan J."/>
            <person name="Li F."/>
            <person name="Xiang J."/>
        </authorList>
    </citation>
    <scope>NUCLEOTIDE SEQUENCE [LARGE SCALE GENOMIC DNA]</scope>
    <source>
        <tissue evidence="2">Muscle</tissue>
    </source>
</reference>
<reference evidence="2 3" key="2">
    <citation type="submission" date="2019-01" db="EMBL/GenBank/DDBJ databases">
        <title>The decoding of complex shrimp genome reveals the adaptation for benthos swimmer, frequently molting mechanism and breeding impact on genome.</title>
        <authorList>
            <person name="Sun Y."/>
            <person name="Gao Y."/>
            <person name="Yu Y."/>
        </authorList>
    </citation>
    <scope>NUCLEOTIDE SEQUENCE [LARGE SCALE GENOMIC DNA]</scope>
    <source>
        <tissue evidence="2">Muscle</tissue>
    </source>
</reference>
<organism evidence="2 3">
    <name type="scientific">Penaeus vannamei</name>
    <name type="common">Whiteleg shrimp</name>
    <name type="synonym">Litopenaeus vannamei</name>
    <dbReference type="NCBI Taxonomy" id="6689"/>
    <lineage>
        <taxon>Eukaryota</taxon>
        <taxon>Metazoa</taxon>
        <taxon>Ecdysozoa</taxon>
        <taxon>Arthropoda</taxon>
        <taxon>Crustacea</taxon>
        <taxon>Multicrustacea</taxon>
        <taxon>Malacostraca</taxon>
        <taxon>Eumalacostraca</taxon>
        <taxon>Eucarida</taxon>
        <taxon>Decapoda</taxon>
        <taxon>Dendrobranchiata</taxon>
        <taxon>Penaeoidea</taxon>
        <taxon>Penaeidae</taxon>
        <taxon>Penaeus</taxon>
    </lineage>
</organism>
<feature type="region of interest" description="Disordered" evidence="1">
    <location>
        <begin position="125"/>
        <end position="145"/>
    </location>
</feature>
<dbReference type="EMBL" id="QCYY01002097">
    <property type="protein sequence ID" value="ROT72862.1"/>
    <property type="molecule type" value="Genomic_DNA"/>
</dbReference>
<dbReference type="AlphaFoldDB" id="A0A3R7PP91"/>
<accession>A0A3R7PP91</accession>
<keyword evidence="3" id="KW-1185">Reference proteome</keyword>
<evidence type="ECO:0000256" key="1">
    <source>
        <dbReference type="SAM" id="MobiDB-lite"/>
    </source>
</evidence>
<protein>
    <submittedName>
        <fullName evidence="2">Uncharacterized protein</fullName>
    </submittedName>
</protein>
<gene>
    <name evidence="2" type="ORF">C7M84_008723</name>
</gene>
<dbReference type="OrthoDB" id="10565666at2759"/>
<name>A0A3R7PP91_PENVA</name>
<sequence length="175" mass="19899">MMDGWCEWLLHDGSTDRNRDTRVGEGSCPTRSNCLPSRFTVASDEQRTQGQVSILAYICATCPDPVAVVRVHLTFDQDFAMRVQYIVFLALMATASAKAWYLVSFADNNLEFKPVSNPWQPAVADFENPSKKSQTTKTDEGDVQKRREEMRRLLHRFDWSDENSMSDEDSNSYGG</sequence>
<evidence type="ECO:0000313" key="2">
    <source>
        <dbReference type="EMBL" id="ROT72862.1"/>
    </source>
</evidence>
<proteinExistence type="predicted"/>
<comment type="caution">
    <text evidence="2">The sequence shown here is derived from an EMBL/GenBank/DDBJ whole genome shotgun (WGS) entry which is preliminary data.</text>
</comment>
<dbReference type="Proteomes" id="UP000283509">
    <property type="component" value="Unassembled WGS sequence"/>
</dbReference>